<evidence type="ECO:0000313" key="3">
    <source>
        <dbReference type="Proteomes" id="UP000028834"/>
    </source>
</evidence>
<dbReference type="AlphaFoldDB" id="A0A086MBU7"/>
<protein>
    <submittedName>
        <fullName evidence="2">Uncharacterized protein</fullName>
    </submittedName>
</protein>
<reference evidence="2 3" key="1">
    <citation type="submission" date="2014-05" db="EMBL/GenBank/DDBJ databases">
        <authorList>
            <person name="Sibley D."/>
            <person name="Venepally P."/>
            <person name="Karamycheva S."/>
            <person name="Hadjithomas M."/>
            <person name="Khan A."/>
            <person name="Brunk B."/>
            <person name="Roos D."/>
            <person name="Caler E."/>
            <person name="Lorenzi H."/>
        </authorList>
    </citation>
    <scope>NUCLEOTIDE SEQUENCE [LARGE SCALE GENOMIC DNA]</scope>
    <source>
        <strain evidence="2 3">RUB</strain>
    </source>
</reference>
<comment type="caution">
    <text evidence="2">The sequence shown here is derived from an EMBL/GenBank/DDBJ whole genome shotgun (WGS) entry which is preliminary data.</text>
</comment>
<gene>
    <name evidence="2" type="ORF">TGRUB_428590</name>
</gene>
<accession>A0A086MBU7</accession>
<name>A0A086MBU7_TOXGO</name>
<evidence type="ECO:0000313" key="2">
    <source>
        <dbReference type="EMBL" id="KFG66365.1"/>
    </source>
</evidence>
<dbReference type="VEuPathDB" id="ToxoDB:TGRUB_428590"/>
<dbReference type="Proteomes" id="UP000028834">
    <property type="component" value="Unassembled WGS sequence"/>
</dbReference>
<organism evidence="2 3">
    <name type="scientific">Toxoplasma gondii RUB</name>
    <dbReference type="NCBI Taxonomy" id="935652"/>
    <lineage>
        <taxon>Eukaryota</taxon>
        <taxon>Sar</taxon>
        <taxon>Alveolata</taxon>
        <taxon>Apicomplexa</taxon>
        <taxon>Conoidasida</taxon>
        <taxon>Coccidia</taxon>
        <taxon>Eucoccidiorida</taxon>
        <taxon>Eimeriorina</taxon>
        <taxon>Sarcocystidae</taxon>
        <taxon>Toxoplasma</taxon>
    </lineage>
</organism>
<sequence>MSPLFAVVSGPTRWRCTAASSAVFQIVNICQPSRIRPPCIQYRQALGRESPLVKIKIFFGTLPVDMPTAVPVPRSYACVCVKEVHGHRRRPRFQPSTEARFACLVSQDVQRSHLKVSQWEGRRGQLARVHQTSAKDIPPRSHTPPTPLDKRSSLLWPPPRMRIPELAAETSEATLDKPPSLRVCAPADM</sequence>
<proteinExistence type="predicted"/>
<evidence type="ECO:0000256" key="1">
    <source>
        <dbReference type="SAM" id="MobiDB-lite"/>
    </source>
</evidence>
<feature type="region of interest" description="Disordered" evidence="1">
    <location>
        <begin position="123"/>
        <end position="156"/>
    </location>
</feature>
<dbReference type="EMBL" id="AFYV02000030">
    <property type="protein sequence ID" value="KFG66365.1"/>
    <property type="molecule type" value="Genomic_DNA"/>
</dbReference>